<dbReference type="EMBL" id="JBHTAI010000015">
    <property type="protein sequence ID" value="MFC7151240.1"/>
    <property type="molecule type" value="Genomic_DNA"/>
</dbReference>
<keyword evidence="1" id="KW-0472">Membrane</keyword>
<dbReference type="RefSeq" id="WP_378047707.1">
    <property type="nucleotide sequence ID" value="NZ_JBHMDN010000015.1"/>
</dbReference>
<sequence>MRRKSGGPLWPLWPPFVGRRLSGGAIGAGLGAACLFLGIVGWLPLARAHLTGAFSTYLAAVYNEDTTQQLKDELEQTREKIAELAPQLEGLERQFDEDRAEAGERLLEGYNGGLDMWAALLRSGETVTDALAGQWLAERQLNRELERLQALRTQYLQVGLTRDALSGHERLLRVIDANLAMRKPYLASMGDIDLETQAYYLDIDWTAEIEKELIAALEADRDLVAAQWADWLSVSETDGAAQLAESWLNERSAIEYHFRPDHIYAVFENDFANVILVAQMLRNGRQEAQFTIEGAFYNGFMVPEAAFEEMADSTFRLSYASLREATGTDEGAYIEQESGRLVWRTGY</sequence>
<keyword evidence="1" id="KW-1133">Transmembrane helix</keyword>
<reference evidence="3" key="1">
    <citation type="journal article" date="2019" name="Int. J. Syst. Evol. Microbiol.">
        <title>The Global Catalogue of Microorganisms (GCM) 10K type strain sequencing project: providing services to taxonomists for standard genome sequencing and annotation.</title>
        <authorList>
            <consortium name="The Broad Institute Genomics Platform"/>
            <consortium name="The Broad Institute Genome Sequencing Center for Infectious Disease"/>
            <person name="Wu L."/>
            <person name="Ma J."/>
        </authorList>
    </citation>
    <scope>NUCLEOTIDE SEQUENCE [LARGE SCALE GENOMIC DNA]</scope>
    <source>
        <strain evidence="3">KCTC 12907</strain>
    </source>
</reference>
<evidence type="ECO:0000313" key="3">
    <source>
        <dbReference type="Proteomes" id="UP001596378"/>
    </source>
</evidence>
<comment type="caution">
    <text evidence="2">The sequence shown here is derived from an EMBL/GenBank/DDBJ whole genome shotgun (WGS) entry which is preliminary data.</text>
</comment>
<proteinExistence type="predicted"/>
<protein>
    <submittedName>
        <fullName evidence="2">Uncharacterized protein</fullName>
    </submittedName>
</protein>
<gene>
    <name evidence="2" type="ORF">ACFQMJ_22110</name>
</gene>
<accession>A0ABW2FJT7</accession>
<dbReference type="Proteomes" id="UP001596378">
    <property type="component" value="Unassembled WGS sequence"/>
</dbReference>
<organism evidence="2 3">
    <name type="scientific">Cohnella cellulosilytica</name>
    <dbReference type="NCBI Taxonomy" id="986710"/>
    <lineage>
        <taxon>Bacteria</taxon>
        <taxon>Bacillati</taxon>
        <taxon>Bacillota</taxon>
        <taxon>Bacilli</taxon>
        <taxon>Bacillales</taxon>
        <taxon>Paenibacillaceae</taxon>
        <taxon>Cohnella</taxon>
    </lineage>
</organism>
<evidence type="ECO:0000313" key="2">
    <source>
        <dbReference type="EMBL" id="MFC7151240.1"/>
    </source>
</evidence>
<keyword evidence="1" id="KW-0812">Transmembrane</keyword>
<feature type="transmembrane region" description="Helical" evidence="1">
    <location>
        <begin position="21"/>
        <end position="45"/>
    </location>
</feature>
<dbReference type="PROSITE" id="PS51257">
    <property type="entry name" value="PROKAR_LIPOPROTEIN"/>
    <property type="match status" value="1"/>
</dbReference>
<evidence type="ECO:0000256" key="1">
    <source>
        <dbReference type="SAM" id="Phobius"/>
    </source>
</evidence>
<keyword evidence="3" id="KW-1185">Reference proteome</keyword>
<name>A0ABW2FJT7_9BACL</name>